<name>A0A915ILB0_ROMCU</name>
<dbReference type="AlphaFoldDB" id="A0A915ILB0"/>
<protein>
    <submittedName>
        <fullName evidence="2">Uncharacterized protein</fullName>
    </submittedName>
</protein>
<accession>A0A915ILB0</accession>
<sequence length="121" mass="14155">MNRAKAYYAFRPRLGQAWAIYTCLFRRNGTECNRGNVTEGNGSFCSVRLDLIVSRFPQNCSFFSDRKWIFRLWLLTIRSVEEGKLDLRVTYTCLFRRNGTEPMANSLKQSPTVADCRRQKL</sequence>
<evidence type="ECO:0000313" key="1">
    <source>
        <dbReference type="Proteomes" id="UP000887565"/>
    </source>
</evidence>
<evidence type="ECO:0000313" key="2">
    <source>
        <dbReference type="WBParaSite" id="nRc.2.0.1.t14664-RA"/>
    </source>
</evidence>
<keyword evidence="1" id="KW-1185">Reference proteome</keyword>
<dbReference type="WBParaSite" id="nRc.2.0.1.t14664-RA">
    <property type="protein sequence ID" value="nRc.2.0.1.t14664-RA"/>
    <property type="gene ID" value="nRc.2.0.1.g14664"/>
</dbReference>
<proteinExistence type="predicted"/>
<organism evidence="1 2">
    <name type="scientific">Romanomermis culicivorax</name>
    <name type="common">Nematode worm</name>
    <dbReference type="NCBI Taxonomy" id="13658"/>
    <lineage>
        <taxon>Eukaryota</taxon>
        <taxon>Metazoa</taxon>
        <taxon>Ecdysozoa</taxon>
        <taxon>Nematoda</taxon>
        <taxon>Enoplea</taxon>
        <taxon>Dorylaimia</taxon>
        <taxon>Mermithida</taxon>
        <taxon>Mermithoidea</taxon>
        <taxon>Mermithidae</taxon>
        <taxon>Romanomermis</taxon>
    </lineage>
</organism>
<reference evidence="2" key="1">
    <citation type="submission" date="2022-11" db="UniProtKB">
        <authorList>
            <consortium name="WormBaseParasite"/>
        </authorList>
    </citation>
    <scope>IDENTIFICATION</scope>
</reference>
<dbReference type="Proteomes" id="UP000887565">
    <property type="component" value="Unplaced"/>
</dbReference>